<sequence>MSTPAARIADLLENPTTDSNPVRLSAPAPDQPLRTDGPTLNISVMWGDLAEVAADLHVTGHYQSVVPAAAELALDRAISVEPRRLITEHTKLGWIDAQLGRSRTSPAKGDRCGRPPSSAWARWAP</sequence>
<feature type="region of interest" description="Disordered" evidence="1">
    <location>
        <begin position="102"/>
        <end position="125"/>
    </location>
</feature>
<keyword evidence="3" id="KW-1185">Reference proteome</keyword>
<feature type="region of interest" description="Disordered" evidence="1">
    <location>
        <begin position="1"/>
        <end position="36"/>
    </location>
</feature>
<name>A0ABU8TXH2_9ACTN</name>
<reference evidence="2 3" key="1">
    <citation type="submission" date="2024-03" db="EMBL/GenBank/DDBJ databases">
        <title>Novel Streptomyces species of biotechnological and ecological value are a feature of Machair soil.</title>
        <authorList>
            <person name="Prole J.R."/>
            <person name="Goodfellow M."/>
            <person name="Allenby N."/>
            <person name="Ward A.C."/>
        </authorList>
    </citation>
    <scope>NUCLEOTIDE SEQUENCE [LARGE SCALE GENOMIC DNA]</scope>
    <source>
        <strain evidence="2 3">MS1.HAVA.3</strain>
    </source>
</reference>
<organism evidence="2 3">
    <name type="scientific">Streptomyces caledonius</name>
    <dbReference type="NCBI Taxonomy" id="3134107"/>
    <lineage>
        <taxon>Bacteria</taxon>
        <taxon>Bacillati</taxon>
        <taxon>Actinomycetota</taxon>
        <taxon>Actinomycetes</taxon>
        <taxon>Kitasatosporales</taxon>
        <taxon>Streptomycetaceae</taxon>
        <taxon>Streptomyces</taxon>
    </lineage>
</organism>
<dbReference type="EMBL" id="JBBKAM010000002">
    <property type="protein sequence ID" value="MEJ8640312.1"/>
    <property type="molecule type" value="Genomic_DNA"/>
</dbReference>
<gene>
    <name evidence="2" type="ORF">WKI68_00520</name>
</gene>
<accession>A0ABU8TXH2</accession>
<evidence type="ECO:0000256" key="1">
    <source>
        <dbReference type="SAM" id="MobiDB-lite"/>
    </source>
</evidence>
<comment type="caution">
    <text evidence="2">The sequence shown here is derived from an EMBL/GenBank/DDBJ whole genome shotgun (WGS) entry which is preliminary data.</text>
</comment>
<protein>
    <submittedName>
        <fullName evidence="2">Uncharacterized protein</fullName>
    </submittedName>
</protein>
<dbReference type="Proteomes" id="UP001382904">
    <property type="component" value="Unassembled WGS sequence"/>
</dbReference>
<proteinExistence type="predicted"/>
<evidence type="ECO:0000313" key="3">
    <source>
        <dbReference type="Proteomes" id="UP001382904"/>
    </source>
</evidence>
<evidence type="ECO:0000313" key="2">
    <source>
        <dbReference type="EMBL" id="MEJ8640312.1"/>
    </source>
</evidence>